<protein>
    <submittedName>
        <fullName evidence="1">Uncharacterized protein</fullName>
    </submittedName>
</protein>
<proteinExistence type="predicted"/>
<accession>A0A8S1GZ11</accession>
<evidence type="ECO:0000313" key="2">
    <source>
        <dbReference type="Proteomes" id="UP000835052"/>
    </source>
</evidence>
<dbReference type="AlphaFoldDB" id="A0A8S1GZ11"/>
<dbReference type="EMBL" id="CAJGYM010000008">
    <property type="protein sequence ID" value="CAD6188555.1"/>
    <property type="molecule type" value="Genomic_DNA"/>
</dbReference>
<dbReference type="Proteomes" id="UP000835052">
    <property type="component" value="Unassembled WGS sequence"/>
</dbReference>
<evidence type="ECO:0000313" key="1">
    <source>
        <dbReference type="EMBL" id="CAD6188555.1"/>
    </source>
</evidence>
<reference evidence="1" key="1">
    <citation type="submission" date="2020-10" db="EMBL/GenBank/DDBJ databases">
        <authorList>
            <person name="Kikuchi T."/>
        </authorList>
    </citation>
    <scope>NUCLEOTIDE SEQUENCE</scope>
    <source>
        <strain evidence="1">NKZ352</strain>
    </source>
</reference>
<name>A0A8S1GZ11_9PELO</name>
<organism evidence="1 2">
    <name type="scientific">Caenorhabditis auriculariae</name>
    <dbReference type="NCBI Taxonomy" id="2777116"/>
    <lineage>
        <taxon>Eukaryota</taxon>
        <taxon>Metazoa</taxon>
        <taxon>Ecdysozoa</taxon>
        <taxon>Nematoda</taxon>
        <taxon>Chromadorea</taxon>
        <taxon>Rhabditida</taxon>
        <taxon>Rhabditina</taxon>
        <taxon>Rhabditomorpha</taxon>
        <taxon>Rhabditoidea</taxon>
        <taxon>Rhabditidae</taxon>
        <taxon>Peloderinae</taxon>
        <taxon>Caenorhabditis</taxon>
    </lineage>
</organism>
<sequence>MFENYPGERIEFVYKQSPKKEYLERLFQRHSLDFCWHKYNEQHGKTRRQPGGKAAVVGVALTRCRGATGIVVGVGLSGVFVASQPLALSTRRPS</sequence>
<keyword evidence="2" id="KW-1185">Reference proteome</keyword>
<comment type="caution">
    <text evidence="1">The sequence shown here is derived from an EMBL/GenBank/DDBJ whole genome shotgun (WGS) entry which is preliminary data.</text>
</comment>
<gene>
    <name evidence="1" type="ORF">CAUJ_LOCUS4474</name>
</gene>